<keyword evidence="3 11" id="KW-0813">Transport</keyword>
<keyword evidence="9 11" id="KW-0472">Membrane</keyword>
<dbReference type="GO" id="GO:0045259">
    <property type="term" value="C:proton-transporting ATP synthase complex"/>
    <property type="evidence" value="ECO:0007669"/>
    <property type="project" value="UniProtKB-KW"/>
</dbReference>
<gene>
    <name evidence="11" type="primary">atpB</name>
    <name evidence="12" type="ORF">SAMN04487884_101190</name>
</gene>
<evidence type="ECO:0000256" key="11">
    <source>
        <dbReference type="HAMAP-Rule" id="MF_01393"/>
    </source>
</evidence>
<dbReference type="RefSeq" id="WP_022758205.1">
    <property type="nucleotide sequence ID" value="NZ_FOGJ01000001.1"/>
</dbReference>
<dbReference type="AlphaFoldDB" id="A0A1H9KVU3"/>
<dbReference type="GO" id="GO:0042777">
    <property type="term" value="P:proton motive force-driven plasma membrane ATP synthesis"/>
    <property type="evidence" value="ECO:0007669"/>
    <property type="project" value="TreeGrafter"/>
</dbReference>
<dbReference type="Proteomes" id="UP000182584">
    <property type="component" value="Unassembled WGS sequence"/>
</dbReference>
<comment type="similarity">
    <text evidence="2 11">Belongs to the ATPase A chain family.</text>
</comment>
<comment type="function">
    <text evidence="11">Key component of the proton channel; it plays a direct role in the translocation of protons across the membrane.</text>
</comment>
<dbReference type="EMBL" id="FOGJ01000001">
    <property type="protein sequence ID" value="SER03341.1"/>
    <property type="molecule type" value="Genomic_DNA"/>
</dbReference>
<keyword evidence="10 11" id="KW-0066">ATP synthesis</keyword>
<dbReference type="GO" id="GO:0046933">
    <property type="term" value="F:proton-transporting ATP synthase activity, rotational mechanism"/>
    <property type="evidence" value="ECO:0007669"/>
    <property type="project" value="UniProtKB-UniRule"/>
</dbReference>
<evidence type="ECO:0000256" key="2">
    <source>
        <dbReference type="ARBA" id="ARBA00006810"/>
    </source>
</evidence>
<keyword evidence="8 11" id="KW-0406">Ion transport</keyword>
<dbReference type="InterPro" id="IPR045082">
    <property type="entry name" value="ATP_syn_F0_a_bact/chloroplast"/>
</dbReference>
<dbReference type="GO" id="GO:0005886">
    <property type="term" value="C:plasma membrane"/>
    <property type="evidence" value="ECO:0007669"/>
    <property type="project" value="UniProtKB-SubCell"/>
</dbReference>
<dbReference type="eggNOG" id="COG0356">
    <property type="taxonomic scope" value="Bacteria"/>
</dbReference>
<evidence type="ECO:0000256" key="10">
    <source>
        <dbReference type="ARBA" id="ARBA00023310"/>
    </source>
</evidence>
<evidence type="ECO:0000256" key="9">
    <source>
        <dbReference type="ARBA" id="ARBA00023136"/>
    </source>
</evidence>
<evidence type="ECO:0000313" key="12">
    <source>
        <dbReference type="EMBL" id="SER03341.1"/>
    </source>
</evidence>
<feature type="transmembrane region" description="Helical" evidence="11">
    <location>
        <begin position="82"/>
        <end position="104"/>
    </location>
</feature>
<evidence type="ECO:0000256" key="8">
    <source>
        <dbReference type="ARBA" id="ARBA00023065"/>
    </source>
</evidence>
<evidence type="ECO:0000256" key="3">
    <source>
        <dbReference type="ARBA" id="ARBA00022448"/>
    </source>
</evidence>
<evidence type="ECO:0000256" key="1">
    <source>
        <dbReference type="ARBA" id="ARBA00004141"/>
    </source>
</evidence>
<dbReference type="SUPFAM" id="SSF81336">
    <property type="entry name" value="F1F0 ATP synthase subunit A"/>
    <property type="match status" value="1"/>
</dbReference>
<reference evidence="12 13" key="1">
    <citation type="submission" date="2016-10" db="EMBL/GenBank/DDBJ databases">
        <authorList>
            <person name="de Groot N.N."/>
        </authorList>
    </citation>
    <scope>NUCLEOTIDE SEQUENCE [LARGE SCALE GENOMIC DNA]</scope>
    <source>
        <strain evidence="12 13">AR40</strain>
    </source>
</reference>
<dbReference type="HAMAP" id="MF_01393">
    <property type="entry name" value="ATP_synth_a_bact"/>
    <property type="match status" value="1"/>
</dbReference>
<keyword evidence="7 11" id="KW-1133">Transmembrane helix</keyword>
<dbReference type="PANTHER" id="PTHR42823:SF3">
    <property type="entry name" value="ATP SYNTHASE SUBUNIT A, CHLOROPLASTIC"/>
    <property type="match status" value="1"/>
</dbReference>
<dbReference type="Gene3D" id="1.20.120.220">
    <property type="entry name" value="ATP synthase, F0 complex, subunit A"/>
    <property type="match status" value="1"/>
</dbReference>
<protein>
    <recommendedName>
        <fullName evidence="11">ATP synthase subunit a</fullName>
    </recommendedName>
    <alternativeName>
        <fullName evidence="11">ATP synthase F0 sector subunit a</fullName>
    </alternativeName>
    <alternativeName>
        <fullName evidence="11">F-ATPase subunit 6</fullName>
    </alternativeName>
</protein>
<evidence type="ECO:0000256" key="4">
    <source>
        <dbReference type="ARBA" id="ARBA00022547"/>
    </source>
</evidence>
<dbReference type="InterPro" id="IPR000568">
    <property type="entry name" value="ATP_synth_F0_asu"/>
</dbReference>
<dbReference type="InterPro" id="IPR035908">
    <property type="entry name" value="F0_ATP_A_sf"/>
</dbReference>
<feature type="transmembrane region" description="Helical" evidence="11">
    <location>
        <begin position="29"/>
        <end position="46"/>
    </location>
</feature>
<accession>A0A1H9KVU3</accession>
<sequence>MDIDLHGARIYTIVENSPIGEIHITQTMIMGWIVLIVLSFICWILGRNLKVTGISKRQAIAEWIVELLNNFVRGNMGDKFDYYIPFIGALFGTAIFSNMISLVGGCWSPTADLATEAGWAIIVLILITKHKIKANGFGGYLKGYLDPMPVMLPMNIISEFSTPISMACRHFGNILSGMVIGTLIYSALGLASAALLGLIPVVGGWLAANIPILEIGLPAVTSLYFDWFSGLIQPFIFCTLTCIFIKQASE</sequence>
<keyword evidence="11" id="KW-1003">Cell membrane</keyword>
<keyword evidence="4 11" id="KW-0138">CF(0)</keyword>
<keyword evidence="6 11" id="KW-0375">Hydrogen ion transport</keyword>
<organism evidence="12 13">
    <name type="scientific">Butyrivibrio fibrisolvens</name>
    <dbReference type="NCBI Taxonomy" id="831"/>
    <lineage>
        <taxon>Bacteria</taxon>
        <taxon>Bacillati</taxon>
        <taxon>Bacillota</taxon>
        <taxon>Clostridia</taxon>
        <taxon>Lachnospirales</taxon>
        <taxon>Lachnospiraceae</taxon>
        <taxon>Butyrivibrio</taxon>
    </lineage>
</organism>
<dbReference type="Pfam" id="PF00119">
    <property type="entry name" value="ATP-synt_A"/>
    <property type="match status" value="1"/>
</dbReference>
<evidence type="ECO:0000256" key="6">
    <source>
        <dbReference type="ARBA" id="ARBA00022781"/>
    </source>
</evidence>
<evidence type="ECO:0000256" key="7">
    <source>
        <dbReference type="ARBA" id="ARBA00022989"/>
    </source>
</evidence>
<name>A0A1H9KVU3_BUTFI</name>
<dbReference type="OrthoDB" id="9789241at2"/>
<evidence type="ECO:0000256" key="5">
    <source>
        <dbReference type="ARBA" id="ARBA00022692"/>
    </source>
</evidence>
<dbReference type="PANTHER" id="PTHR42823">
    <property type="entry name" value="ATP SYNTHASE SUBUNIT A, CHLOROPLASTIC"/>
    <property type="match status" value="1"/>
</dbReference>
<comment type="subcellular location">
    <subcellularLocation>
        <location evidence="11">Cell membrane</location>
        <topology evidence="11">Multi-pass membrane protein</topology>
    </subcellularLocation>
    <subcellularLocation>
        <location evidence="1">Membrane</location>
        <topology evidence="1">Multi-pass membrane protein</topology>
    </subcellularLocation>
</comment>
<proteinExistence type="inferred from homology"/>
<evidence type="ECO:0000313" key="13">
    <source>
        <dbReference type="Proteomes" id="UP000182584"/>
    </source>
</evidence>
<keyword evidence="5 11" id="KW-0812">Transmembrane</keyword>
<feature type="transmembrane region" description="Helical" evidence="11">
    <location>
        <begin position="227"/>
        <end position="245"/>
    </location>
</feature>
<feature type="transmembrane region" description="Helical" evidence="11">
    <location>
        <begin position="183"/>
        <end position="207"/>
    </location>
</feature>